<sequence>MRAVSDSEVQIEFCGEWYPVSQDRPFSIGRDANLVVDENPFLHRRLLEISWFEGLWLLTNVGTRLAVTVTDGAGRLQSWLAPGGRLPLVFGRTTVVFTAGPTTYELAVHAAEPAFAYTDPTPYDGATTVGDLSLTDSQRLLILALAESMLVRDGTGRGAIPTNAKAAERLGWTLTRFNRKLDNVCDKLDRIGVQGMRGGARSYATNRRIRLVEYAIAARLVTRSDIPLLDQEVR</sequence>
<accession>A0ABU5TBB4</accession>
<dbReference type="Proteomes" id="UP001304769">
    <property type="component" value="Unassembled WGS sequence"/>
</dbReference>
<organism evidence="1 2">
    <name type="scientific">Sinomonas terricola</name>
    <dbReference type="NCBI Taxonomy" id="3110330"/>
    <lineage>
        <taxon>Bacteria</taxon>
        <taxon>Bacillati</taxon>
        <taxon>Actinomycetota</taxon>
        <taxon>Actinomycetes</taxon>
        <taxon>Micrococcales</taxon>
        <taxon>Micrococcaceae</taxon>
        <taxon>Sinomonas</taxon>
    </lineage>
</organism>
<keyword evidence="2" id="KW-1185">Reference proteome</keyword>
<protein>
    <submittedName>
        <fullName evidence="1">Uncharacterized protein</fullName>
    </submittedName>
</protein>
<evidence type="ECO:0000313" key="1">
    <source>
        <dbReference type="EMBL" id="MEA5456396.1"/>
    </source>
</evidence>
<reference evidence="1 2" key="1">
    <citation type="submission" date="2023-12" db="EMBL/GenBank/DDBJ databases">
        <title>Sinomonas terricola sp. nov, isolated from litchi orchard soil in Guangdong, PR China.</title>
        <authorList>
            <person name="Jiaxin W."/>
            <person name="Yang Z."/>
            <person name="Honghui Z."/>
        </authorList>
    </citation>
    <scope>NUCLEOTIDE SEQUENCE [LARGE SCALE GENOMIC DNA]</scope>
    <source>
        <strain evidence="1 2">JGH33</strain>
    </source>
</reference>
<comment type="caution">
    <text evidence="1">The sequence shown here is derived from an EMBL/GenBank/DDBJ whole genome shotgun (WGS) entry which is preliminary data.</text>
</comment>
<dbReference type="RefSeq" id="WP_323280288.1">
    <property type="nucleotide sequence ID" value="NZ_JAYGGQ010000014.1"/>
</dbReference>
<gene>
    <name evidence="1" type="ORF">SPF06_16805</name>
</gene>
<proteinExistence type="predicted"/>
<name>A0ABU5TBB4_9MICC</name>
<dbReference type="EMBL" id="JAYGGQ010000014">
    <property type="protein sequence ID" value="MEA5456396.1"/>
    <property type="molecule type" value="Genomic_DNA"/>
</dbReference>
<evidence type="ECO:0000313" key="2">
    <source>
        <dbReference type="Proteomes" id="UP001304769"/>
    </source>
</evidence>